<dbReference type="PANTHER" id="PTHR23416:SF78">
    <property type="entry name" value="LIPOPOLYSACCHARIDE BIOSYNTHESIS O-ACETYL TRANSFERASE WBBJ-RELATED"/>
    <property type="match status" value="1"/>
</dbReference>
<gene>
    <name evidence="1" type="ORF">SAMN05216550_11844</name>
</gene>
<dbReference type="OrthoDB" id="9815592at2"/>
<dbReference type="InterPro" id="IPR011004">
    <property type="entry name" value="Trimer_LpxA-like_sf"/>
</dbReference>
<proteinExistence type="predicted"/>
<dbReference type="CDD" id="cd04647">
    <property type="entry name" value="LbH_MAT_like"/>
    <property type="match status" value="1"/>
</dbReference>
<organism evidence="1 2">
    <name type="scientific">Paraburkholderia tropica</name>
    <dbReference type="NCBI Taxonomy" id="92647"/>
    <lineage>
        <taxon>Bacteria</taxon>
        <taxon>Pseudomonadati</taxon>
        <taxon>Pseudomonadota</taxon>
        <taxon>Betaproteobacteria</taxon>
        <taxon>Burkholderiales</taxon>
        <taxon>Burkholderiaceae</taxon>
        <taxon>Paraburkholderia</taxon>
    </lineage>
</organism>
<dbReference type="AlphaFoldDB" id="A0A1A5XM97"/>
<accession>A0A1A5XM97</accession>
<dbReference type="SUPFAM" id="SSF51161">
    <property type="entry name" value="Trimeric LpxA-like enzymes"/>
    <property type="match status" value="2"/>
</dbReference>
<dbReference type="PANTHER" id="PTHR23416">
    <property type="entry name" value="SIALIC ACID SYNTHASE-RELATED"/>
    <property type="match status" value="1"/>
</dbReference>
<sequence length="239" mass="24883">MLTGMVNAALRRIRPGKALAPDIGGLDVLLFLTEQSVNLARGTLLTTLRCARATPCFVGRGVRLRFGRKVRIGRYATVGDGAILSGLGRDGLRIGARATIGAYVRLVVGTDIARPGAYIEIGDGCGIGEFSSVGGSGGVRIGRNTIIGQHFSAHPENHNFADLARPIREQGTTRKPIAIGEDCWIGARVTVLGGVTIGQGCVIAAGAVVTRDVPPYSIVAGVPARVVGSRLESEHHAGD</sequence>
<dbReference type="Pfam" id="PF14602">
    <property type="entry name" value="Hexapep_2"/>
    <property type="match status" value="1"/>
</dbReference>
<dbReference type="Gene3D" id="2.160.10.10">
    <property type="entry name" value="Hexapeptide repeat proteins"/>
    <property type="match status" value="1"/>
</dbReference>
<dbReference type="InterPro" id="IPR001451">
    <property type="entry name" value="Hexapep"/>
</dbReference>
<evidence type="ECO:0000313" key="2">
    <source>
        <dbReference type="Proteomes" id="UP000183529"/>
    </source>
</evidence>
<reference evidence="1 2" key="1">
    <citation type="submission" date="2016-10" db="EMBL/GenBank/DDBJ databases">
        <authorList>
            <person name="Varghese N."/>
            <person name="Submissions S."/>
        </authorList>
    </citation>
    <scope>NUCLEOTIDE SEQUENCE [LARGE SCALE GENOMIC DNA]</scope>
    <source>
        <strain evidence="1 2">LMG 22274</strain>
    </source>
</reference>
<dbReference type="InterPro" id="IPR051159">
    <property type="entry name" value="Hexapeptide_acetyltransf"/>
</dbReference>
<evidence type="ECO:0000313" key="1">
    <source>
        <dbReference type="EMBL" id="SEK09711.1"/>
    </source>
</evidence>
<name>A0A1A5XM97_9BURK</name>
<comment type="caution">
    <text evidence="1">The sequence shown here is derived from an EMBL/GenBank/DDBJ whole genome shotgun (WGS) entry which is preliminary data.</text>
</comment>
<dbReference type="Proteomes" id="UP000183529">
    <property type="component" value="Unassembled WGS sequence"/>
</dbReference>
<dbReference type="EMBL" id="FNZM01000018">
    <property type="protein sequence ID" value="SEK09711.1"/>
    <property type="molecule type" value="Genomic_DNA"/>
</dbReference>
<protein>
    <submittedName>
        <fullName evidence="1">Acetyltransferase (Isoleucine patch superfamily)</fullName>
    </submittedName>
</protein>